<evidence type="ECO:0000313" key="4">
    <source>
        <dbReference type="EMBL" id="MBP1039546.1"/>
    </source>
</evidence>
<keyword evidence="2" id="KW-0472">Membrane</keyword>
<dbReference type="CDD" id="cd00093">
    <property type="entry name" value="HTH_XRE"/>
    <property type="match status" value="1"/>
</dbReference>
<keyword evidence="2" id="KW-0812">Transmembrane</keyword>
<dbReference type="SUPFAM" id="SSF47413">
    <property type="entry name" value="lambda repressor-like DNA-binding domains"/>
    <property type="match status" value="1"/>
</dbReference>
<dbReference type="PANTHER" id="PTHR46558">
    <property type="entry name" value="TRACRIPTIONAL REGULATORY PROTEIN-RELATED-RELATED"/>
    <property type="match status" value="1"/>
</dbReference>
<evidence type="ECO:0000259" key="3">
    <source>
        <dbReference type="PROSITE" id="PS50943"/>
    </source>
</evidence>
<dbReference type="PANTHER" id="PTHR46558:SF15">
    <property type="entry name" value="HELIX-TURN-HELIX DOMAIN PROTEIN"/>
    <property type="match status" value="1"/>
</dbReference>
<organism evidence="4 5">
    <name type="scientific">Vagococcus allomyrinae</name>
    <dbReference type="NCBI Taxonomy" id="2794353"/>
    <lineage>
        <taxon>Bacteria</taxon>
        <taxon>Bacillati</taxon>
        <taxon>Bacillota</taxon>
        <taxon>Bacilli</taxon>
        <taxon>Lactobacillales</taxon>
        <taxon>Enterococcaceae</taxon>
        <taxon>Vagococcus</taxon>
    </lineage>
</organism>
<keyword evidence="5" id="KW-1185">Reference proteome</keyword>
<evidence type="ECO:0000256" key="2">
    <source>
        <dbReference type="SAM" id="Phobius"/>
    </source>
</evidence>
<gene>
    <name evidence="4" type="ORF">I6N95_00860</name>
</gene>
<dbReference type="RefSeq" id="WP_209524448.1">
    <property type="nucleotide sequence ID" value="NZ_JAEEGA010000001.1"/>
</dbReference>
<feature type="transmembrane region" description="Helical" evidence="2">
    <location>
        <begin position="108"/>
        <end position="129"/>
    </location>
</feature>
<proteinExistence type="predicted"/>
<dbReference type="AlphaFoldDB" id="A0A940P9Y0"/>
<keyword evidence="2" id="KW-1133">Transmembrane helix</keyword>
<dbReference type="InterPro" id="IPR001387">
    <property type="entry name" value="Cro/C1-type_HTH"/>
</dbReference>
<dbReference type="PROSITE" id="PS50943">
    <property type="entry name" value="HTH_CROC1"/>
    <property type="match status" value="1"/>
</dbReference>
<keyword evidence="1" id="KW-0238">DNA-binding</keyword>
<comment type="caution">
    <text evidence="4">The sequence shown here is derived from an EMBL/GenBank/DDBJ whole genome shotgun (WGS) entry which is preliminary data.</text>
</comment>
<protein>
    <submittedName>
        <fullName evidence="4">Helix-turn-helix transcriptional regulator</fullName>
    </submittedName>
</protein>
<dbReference type="SMART" id="SM00530">
    <property type="entry name" value="HTH_XRE"/>
    <property type="match status" value="1"/>
</dbReference>
<dbReference type="Proteomes" id="UP000674938">
    <property type="component" value="Unassembled WGS sequence"/>
</dbReference>
<feature type="transmembrane region" description="Helical" evidence="2">
    <location>
        <begin position="80"/>
        <end position="102"/>
    </location>
</feature>
<evidence type="ECO:0000313" key="5">
    <source>
        <dbReference type="Proteomes" id="UP000674938"/>
    </source>
</evidence>
<dbReference type="Pfam" id="PF01381">
    <property type="entry name" value="HTH_3"/>
    <property type="match status" value="1"/>
</dbReference>
<evidence type="ECO:0000256" key="1">
    <source>
        <dbReference type="ARBA" id="ARBA00023125"/>
    </source>
</evidence>
<accession>A0A940P9Y0</accession>
<sequence>MEVGQRIKARRNEENMTQDFVAEQLGVTRQTISNWENGRSYPDIERVIQLSELYHLSLDELLKGDQDMVKHLQENTTVNYFLKLFSLLMILNIFLMVVMLVLKTTNDGIYLTLFGLIGVNTLSIFYLIIKKI</sequence>
<name>A0A940P9Y0_9ENTE</name>
<reference evidence="4" key="1">
    <citation type="submission" date="2020-12" db="EMBL/GenBank/DDBJ databases">
        <title>Vagococcus allomyrinae sp. nov. and Enterococcus lavae sp. nov., isolated from the larvae of Allomyrina dichotoma.</title>
        <authorList>
            <person name="Lee S.D."/>
        </authorList>
    </citation>
    <scope>NUCLEOTIDE SEQUENCE</scope>
    <source>
        <strain evidence="4">BWB3-3</strain>
    </source>
</reference>
<dbReference type="Gene3D" id="1.10.260.40">
    <property type="entry name" value="lambda repressor-like DNA-binding domains"/>
    <property type="match status" value="1"/>
</dbReference>
<feature type="domain" description="HTH cro/C1-type" evidence="3">
    <location>
        <begin position="7"/>
        <end position="61"/>
    </location>
</feature>
<dbReference type="EMBL" id="JAEEGA010000001">
    <property type="protein sequence ID" value="MBP1039546.1"/>
    <property type="molecule type" value="Genomic_DNA"/>
</dbReference>
<dbReference type="GO" id="GO:0003677">
    <property type="term" value="F:DNA binding"/>
    <property type="evidence" value="ECO:0007669"/>
    <property type="project" value="UniProtKB-KW"/>
</dbReference>
<dbReference type="InterPro" id="IPR010982">
    <property type="entry name" value="Lambda_DNA-bd_dom_sf"/>
</dbReference>